<evidence type="ECO:0000313" key="2">
    <source>
        <dbReference type="Proteomes" id="UP001642484"/>
    </source>
</evidence>
<dbReference type="Proteomes" id="UP001642484">
    <property type="component" value="Unassembled WGS sequence"/>
</dbReference>
<comment type="caution">
    <text evidence="1">The sequence shown here is derived from an EMBL/GenBank/DDBJ whole genome shotgun (WGS) entry which is preliminary data.</text>
</comment>
<gene>
    <name evidence="1" type="ORF">CCMP2556_LOCUS9497</name>
</gene>
<protein>
    <submittedName>
        <fullName evidence="1">Uncharacterized protein</fullName>
    </submittedName>
</protein>
<dbReference type="EMBL" id="CAXAMN010004424">
    <property type="protein sequence ID" value="CAK9009040.1"/>
    <property type="molecule type" value="Genomic_DNA"/>
</dbReference>
<reference evidence="1 2" key="1">
    <citation type="submission" date="2024-02" db="EMBL/GenBank/DDBJ databases">
        <authorList>
            <person name="Chen Y."/>
            <person name="Shah S."/>
            <person name="Dougan E. K."/>
            <person name="Thang M."/>
            <person name="Chan C."/>
        </authorList>
    </citation>
    <scope>NUCLEOTIDE SEQUENCE [LARGE SCALE GENOMIC DNA]</scope>
</reference>
<sequence length="231" mass="25538">MDFREFMLRQCDAGACPETCVAAFKTYCQEFAQREFDRLKNTGLCLDLYHPVSQLRSYEWRQSMAQQRAQSFLAELREGKYKDLSLRLAQPNGEATCPVAGHQQAPEFAFDANIGTLMISRVSQAGFQEVVEALQDSGGFAEEAKEALLVIANKADTLLSNKGLTNGVAKVSIQDPMELSALVLPAEMSSPERLAKDLSLSAEVGHGLFGRSRCSQNELVMSHENFMDSKT</sequence>
<organism evidence="1 2">
    <name type="scientific">Durusdinium trenchii</name>
    <dbReference type="NCBI Taxonomy" id="1381693"/>
    <lineage>
        <taxon>Eukaryota</taxon>
        <taxon>Sar</taxon>
        <taxon>Alveolata</taxon>
        <taxon>Dinophyceae</taxon>
        <taxon>Suessiales</taxon>
        <taxon>Symbiodiniaceae</taxon>
        <taxon>Durusdinium</taxon>
    </lineage>
</organism>
<evidence type="ECO:0000313" key="1">
    <source>
        <dbReference type="EMBL" id="CAK9009040.1"/>
    </source>
</evidence>
<name>A0ABP0J3V0_9DINO</name>
<keyword evidence="2" id="KW-1185">Reference proteome</keyword>
<proteinExistence type="predicted"/>
<accession>A0ABP0J3V0</accession>